<evidence type="ECO:0000256" key="4">
    <source>
        <dbReference type="ARBA" id="ARBA00011738"/>
    </source>
</evidence>
<feature type="domain" description="Serine hydroxymethyltransferase-like" evidence="9">
    <location>
        <begin position="9"/>
        <end position="384"/>
    </location>
</feature>
<dbReference type="NCBIfam" id="NF000586">
    <property type="entry name" value="PRK00011.1"/>
    <property type="match status" value="1"/>
</dbReference>
<keyword evidence="7" id="KW-0808">Transferase</keyword>
<dbReference type="HAMAP" id="MF_00051">
    <property type="entry name" value="SHMT"/>
    <property type="match status" value="1"/>
</dbReference>
<comment type="subcellular location">
    <subcellularLocation>
        <location evidence="2">Cytoplasm</location>
    </subcellularLocation>
</comment>
<evidence type="ECO:0000256" key="7">
    <source>
        <dbReference type="ARBA" id="ARBA00022679"/>
    </source>
</evidence>
<name>A0A6J6X6U3_9ZZZZ</name>
<dbReference type="GO" id="GO:0035999">
    <property type="term" value="P:tetrahydrofolate interconversion"/>
    <property type="evidence" value="ECO:0007669"/>
    <property type="project" value="InterPro"/>
</dbReference>
<evidence type="ECO:0000256" key="8">
    <source>
        <dbReference type="ARBA" id="ARBA00022898"/>
    </source>
</evidence>
<dbReference type="PIRSF" id="PIRSF000412">
    <property type="entry name" value="SHMT"/>
    <property type="match status" value="1"/>
</dbReference>
<dbReference type="Gene3D" id="3.90.1150.10">
    <property type="entry name" value="Aspartate Aminotransferase, domain 1"/>
    <property type="match status" value="1"/>
</dbReference>
<dbReference type="EMBL" id="CAFAAG010000035">
    <property type="protein sequence ID" value="CAB4791006.1"/>
    <property type="molecule type" value="Genomic_DNA"/>
</dbReference>
<keyword evidence="5" id="KW-0963">Cytoplasm</keyword>
<dbReference type="Pfam" id="PF00464">
    <property type="entry name" value="SHMT"/>
    <property type="match status" value="1"/>
</dbReference>
<organism evidence="10">
    <name type="scientific">freshwater metagenome</name>
    <dbReference type="NCBI Taxonomy" id="449393"/>
    <lineage>
        <taxon>unclassified sequences</taxon>
        <taxon>metagenomes</taxon>
        <taxon>ecological metagenomes</taxon>
    </lineage>
</organism>
<dbReference type="InterPro" id="IPR039429">
    <property type="entry name" value="SHMT-like_dom"/>
</dbReference>
<dbReference type="PANTHER" id="PTHR11680">
    <property type="entry name" value="SERINE HYDROXYMETHYLTRANSFERASE"/>
    <property type="match status" value="1"/>
</dbReference>
<dbReference type="InterPro" id="IPR049943">
    <property type="entry name" value="Ser_HO-MeTrfase-like"/>
</dbReference>
<evidence type="ECO:0000256" key="2">
    <source>
        <dbReference type="ARBA" id="ARBA00004496"/>
    </source>
</evidence>
<proteinExistence type="inferred from homology"/>
<dbReference type="GO" id="GO:0004372">
    <property type="term" value="F:glycine hydroxymethyltransferase activity"/>
    <property type="evidence" value="ECO:0007669"/>
    <property type="project" value="InterPro"/>
</dbReference>
<dbReference type="InterPro" id="IPR015424">
    <property type="entry name" value="PyrdxlP-dep_Trfase"/>
</dbReference>
<dbReference type="Gene3D" id="3.40.640.10">
    <property type="entry name" value="Type I PLP-dependent aspartate aminotransferase-like (Major domain)"/>
    <property type="match status" value="1"/>
</dbReference>
<dbReference type="PANTHER" id="PTHR11680:SF35">
    <property type="entry name" value="SERINE HYDROXYMETHYLTRANSFERASE 1"/>
    <property type="match status" value="1"/>
</dbReference>
<dbReference type="CDD" id="cd00378">
    <property type="entry name" value="SHMT"/>
    <property type="match status" value="1"/>
</dbReference>
<evidence type="ECO:0000256" key="5">
    <source>
        <dbReference type="ARBA" id="ARBA00022490"/>
    </source>
</evidence>
<dbReference type="InterPro" id="IPR001085">
    <property type="entry name" value="Ser_HO-MeTrfase"/>
</dbReference>
<evidence type="ECO:0000313" key="10">
    <source>
        <dbReference type="EMBL" id="CAB4791006.1"/>
    </source>
</evidence>
<dbReference type="FunFam" id="3.40.640.10:FF:000001">
    <property type="entry name" value="Serine hydroxymethyltransferase"/>
    <property type="match status" value="1"/>
</dbReference>
<dbReference type="AlphaFoldDB" id="A0A6J6X6U3"/>
<keyword evidence="6" id="KW-0554">One-carbon metabolism</keyword>
<dbReference type="InterPro" id="IPR015421">
    <property type="entry name" value="PyrdxlP-dep_Trfase_major"/>
</dbReference>
<comment type="subunit">
    <text evidence="4">Homodimer.</text>
</comment>
<evidence type="ECO:0000256" key="1">
    <source>
        <dbReference type="ARBA" id="ARBA00001933"/>
    </source>
</evidence>
<reference evidence="10" key="1">
    <citation type="submission" date="2020-05" db="EMBL/GenBank/DDBJ databases">
        <authorList>
            <person name="Chiriac C."/>
            <person name="Salcher M."/>
            <person name="Ghai R."/>
            <person name="Kavagutti S V."/>
        </authorList>
    </citation>
    <scope>NUCLEOTIDE SEQUENCE</scope>
</reference>
<dbReference type="GO" id="GO:0005829">
    <property type="term" value="C:cytosol"/>
    <property type="evidence" value="ECO:0007669"/>
    <property type="project" value="TreeGrafter"/>
</dbReference>
<protein>
    <submittedName>
        <fullName evidence="10">Unannotated protein</fullName>
    </submittedName>
</protein>
<dbReference type="SUPFAM" id="SSF53383">
    <property type="entry name" value="PLP-dependent transferases"/>
    <property type="match status" value="1"/>
</dbReference>
<gene>
    <name evidence="10" type="ORF">UFOPK2975_00617</name>
</gene>
<dbReference type="InterPro" id="IPR015422">
    <property type="entry name" value="PyrdxlP-dep_Trfase_small"/>
</dbReference>
<evidence type="ECO:0000256" key="3">
    <source>
        <dbReference type="ARBA" id="ARBA00006376"/>
    </source>
</evidence>
<comment type="similarity">
    <text evidence="3">Belongs to the SHMT family.</text>
</comment>
<sequence length="419" mass="44857">MPWPSETSRDTETFGYIDEERGRQITGLQLIASENFTSPDVMAATGSVLTNKYAEGYPTKRYYGGNAVVDKIEALAIERVKKLFGADHANVQPHSGASANMAVYLGLLNPGDTVLGLSLDHGGHLTHGSPVNASGILYNFKSFRVGDTDERLDFGQIREMALEHRPKMIVAGTTSYPRRLEPEPFKAIADEVGALMMFDIAHIAGLVAGGVHPNPVPFADVVTFTTHKTLRGPRGGCILTTSAHAAAIDKAVFPGSQGGPLEHAVAAKAVAFHEAMQPSFKVYAQQIITNASALAEALAHQGFRLVSGGTDTHMMVVDLRPFDSELTGKEAQLVLDQAGITLNKNNIPNDPRSPFVTSGVRIGVPSVTTQGMTKTEMPLIAEYIATTLRGRNDPAIVAEVRAKVAALCAKFPVYPTVKK</sequence>
<evidence type="ECO:0000256" key="6">
    <source>
        <dbReference type="ARBA" id="ARBA00022563"/>
    </source>
</evidence>
<comment type="cofactor">
    <cofactor evidence="1">
        <name>pyridoxal 5'-phosphate</name>
        <dbReference type="ChEBI" id="CHEBI:597326"/>
    </cofactor>
</comment>
<evidence type="ECO:0000259" key="9">
    <source>
        <dbReference type="Pfam" id="PF00464"/>
    </source>
</evidence>
<accession>A0A6J6X6U3</accession>
<keyword evidence="8" id="KW-0663">Pyridoxal phosphate</keyword>
<dbReference type="GO" id="GO:0030170">
    <property type="term" value="F:pyridoxal phosphate binding"/>
    <property type="evidence" value="ECO:0007669"/>
    <property type="project" value="InterPro"/>
</dbReference>
<dbReference type="GO" id="GO:0019264">
    <property type="term" value="P:glycine biosynthetic process from serine"/>
    <property type="evidence" value="ECO:0007669"/>
    <property type="project" value="InterPro"/>
</dbReference>